<evidence type="ECO:0000256" key="5">
    <source>
        <dbReference type="ARBA" id="ARBA00022777"/>
    </source>
</evidence>
<dbReference type="RefSeq" id="WP_267031207.1">
    <property type="nucleotide sequence ID" value="NZ_JAIFZO010000002.1"/>
</dbReference>
<comment type="pathway">
    <text evidence="9">Isoprenoid biosynthesis; isopentenyl diphosphate biosynthesis via mevalonate pathway; isopentenyl diphosphate from (R)-mevalonate: step 1/3.</text>
</comment>
<name>A0ABT3VGE1_9ACTN</name>
<keyword evidence="7" id="KW-0460">Magnesium</keyword>
<evidence type="ECO:0000256" key="4">
    <source>
        <dbReference type="ARBA" id="ARBA00022741"/>
    </source>
</evidence>
<dbReference type="SUPFAM" id="SSF55060">
    <property type="entry name" value="GHMP Kinase, C-terminal domain"/>
    <property type="match status" value="1"/>
</dbReference>
<dbReference type="NCBIfam" id="TIGR00549">
    <property type="entry name" value="mevalon_kin"/>
    <property type="match status" value="1"/>
</dbReference>
<keyword evidence="2" id="KW-0444">Lipid biosynthesis</keyword>
<evidence type="ECO:0000256" key="3">
    <source>
        <dbReference type="ARBA" id="ARBA00022679"/>
    </source>
</evidence>
<feature type="domain" description="GHMP kinase C-terminal" evidence="12">
    <location>
        <begin position="238"/>
        <end position="314"/>
    </location>
</feature>
<evidence type="ECO:0000259" key="12">
    <source>
        <dbReference type="Pfam" id="PF08544"/>
    </source>
</evidence>
<dbReference type="SUPFAM" id="SSF54211">
    <property type="entry name" value="Ribosomal protein S5 domain 2-like"/>
    <property type="match status" value="1"/>
</dbReference>
<comment type="caution">
    <text evidence="13">The sequence shown here is derived from an EMBL/GenBank/DDBJ whole genome shotgun (WGS) entry which is preliminary data.</text>
</comment>
<evidence type="ECO:0000256" key="7">
    <source>
        <dbReference type="ARBA" id="ARBA00022842"/>
    </source>
</evidence>
<dbReference type="PANTHER" id="PTHR43290">
    <property type="entry name" value="MEVALONATE KINASE"/>
    <property type="match status" value="1"/>
</dbReference>
<dbReference type="InterPro" id="IPR006205">
    <property type="entry name" value="Mev_gal_kin"/>
</dbReference>
<evidence type="ECO:0000256" key="2">
    <source>
        <dbReference type="ARBA" id="ARBA00022516"/>
    </source>
</evidence>
<evidence type="ECO:0000256" key="6">
    <source>
        <dbReference type="ARBA" id="ARBA00022840"/>
    </source>
</evidence>
<dbReference type="InterPro" id="IPR036554">
    <property type="entry name" value="GHMP_kinase_C_sf"/>
</dbReference>
<evidence type="ECO:0000256" key="9">
    <source>
        <dbReference type="ARBA" id="ARBA00029438"/>
    </source>
</evidence>
<dbReference type="Gene3D" id="3.30.70.890">
    <property type="entry name" value="GHMP kinase, C-terminal domain"/>
    <property type="match status" value="1"/>
</dbReference>
<dbReference type="Gene3D" id="3.30.230.10">
    <property type="match status" value="1"/>
</dbReference>
<dbReference type="InterPro" id="IPR006204">
    <property type="entry name" value="GHMP_kinase_N_dom"/>
</dbReference>
<feature type="region of interest" description="Disordered" evidence="10">
    <location>
        <begin position="59"/>
        <end position="79"/>
    </location>
</feature>
<dbReference type="PANTHER" id="PTHR43290:SF2">
    <property type="entry name" value="MEVALONATE KINASE"/>
    <property type="match status" value="1"/>
</dbReference>
<dbReference type="Pfam" id="PF00288">
    <property type="entry name" value="GHMP_kinases_N"/>
    <property type="match status" value="1"/>
</dbReference>
<dbReference type="InterPro" id="IPR014721">
    <property type="entry name" value="Ribsml_uS5_D2-typ_fold_subgr"/>
</dbReference>
<feature type="domain" description="GHMP kinase N-terminal" evidence="11">
    <location>
        <begin position="93"/>
        <end position="166"/>
    </location>
</feature>
<dbReference type="EMBL" id="JAIFZO010000002">
    <property type="protein sequence ID" value="MCX4238955.1"/>
    <property type="molecule type" value="Genomic_DNA"/>
</dbReference>
<evidence type="ECO:0000259" key="11">
    <source>
        <dbReference type="Pfam" id="PF00288"/>
    </source>
</evidence>
<dbReference type="InterPro" id="IPR013750">
    <property type="entry name" value="GHMP_kinase_C_dom"/>
</dbReference>
<sequence>MSTHRTSTTTVDQRAATGEAHGKAILFGEHAVVYGAPALALPLPELKCRATVRRTAGPDAGVSRTRFPAPGPHGTQGEAAGGITEELLLLLGAFTERTGLDTSPALEIRLDSHVPPCRGLGSSAANARALVRALDALFGTCLDEQEIFDLVQVSEQSAHGSASGIDALTTGRERPVLLTDGQPRTPAVGADFHVVVADSGNSGSTKKAVGMLRDAFARNPDHRTRFVHRSTGFTRAALDDLAAGHLPAVGRRLTDCHQLLAGLGLTTDRTDALARIALDAGALGAKMSGGGLGGCVVALTTTVAHAESVSTALTDRTGARTWTTAVAKGAGHDGP</sequence>
<keyword evidence="8" id="KW-0443">Lipid metabolism</keyword>
<dbReference type="Proteomes" id="UP001165590">
    <property type="component" value="Unassembled WGS sequence"/>
</dbReference>
<dbReference type="GO" id="GO:0004496">
    <property type="term" value="F:mevalonate kinase activity"/>
    <property type="evidence" value="ECO:0007669"/>
    <property type="project" value="UniProtKB-EC"/>
</dbReference>
<proteinExistence type="predicted"/>
<protein>
    <submittedName>
        <fullName evidence="13">Mevalonate kinase</fullName>
        <ecNumber evidence="13">2.7.1.36</ecNumber>
    </submittedName>
</protein>
<accession>A0ABT3VGE1</accession>
<organism evidence="13 14">
    <name type="scientific">Streptomyces ortus</name>
    <dbReference type="NCBI Taxonomy" id="2867268"/>
    <lineage>
        <taxon>Bacteria</taxon>
        <taxon>Bacillati</taxon>
        <taxon>Actinomycetota</taxon>
        <taxon>Actinomycetes</taxon>
        <taxon>Kitasatosporales</taxon>
        <taxon>Streptomycetaceae</taxon>
        <taxon>Streptomyces</taxon>
    </lineage>
</organism>
<keyword evidence="3 13" id="KW-0808">Transferase</keyword>
<keyword evidence="1" id="KW-0963">Cytoplasm</keyword>
<reference evidence="13" key="1">
    <citation type="journal article" date="2022" name="bioRxiv">
        <title>Discovery and biosynthetic assessment of Streptomyces ortus sp nov. isolated from a deep-sea sponge.</title>
        <authorList>
            <person name="Williams S.E."/>
        </authorList>
    </citation>
    <scope>NUCLEOTIDE SEQUENCE</scope>
    <source>
        <strain evidence="13">A15ISP2-DRY2</strain>
    </source>
</reference>
<keyword evidence="6" id="KW-0067">ATP-binding</keyword>
<gene>
    <name evidence="13" type="primary">mvk</name>
    <name evidence="13" type="ORF">K3769_40540</name>
</gene>
<dbReference type="Pfam" id="PF08544">
    <property type="entry name" value="GHMP_kinases_C"/>
    <property type="match status" value="1"/>
</dbReference>
<keyword evidence="4" id="KW-0547">Nucleotide-binding</keyword>
<evidence type="ECO:0000256" key="8">
    <source>
        <dbReference type="ARBA" id="ARBA00023098"/>
    </source>
</evidence>
<evidence type="ECO:0000256" key="1">
    <source>
        <dbReference type="ARBA" id="ARBA00022490"/>
    </source>
</evidence>
<dbReference type="EC" id="2.7.1.36" evidence="13"/>
<evidence type="ECO:0000256" key="10">
    <source>
        <dbReference type="SAM" id="MobiDB-lite"/>
    </source>
</evidence>
<evidence type="ECO:0000313" key="14">
    <source>
        <dbReference type="Proteomes" id="UP001165590"/>
    </source>
</evidence>
<keyword evidence="14" id="KW-1185">Reference proteome</keyword>
<dbReference type="InterPro" id="IPR020568">
    <property type="entry name" value="Ribosomal_Su5_D2-typ_SF"/>
</dbReference>
<evidence type="ECO:0000313" key="13">
    <source>
        <dbReference type="EMBL" id="MCX4238955.1"/>
    </source>
</evidence>
<dbReference type="PRINTS" id="PR00959">
    <property type="entry name" value="MEVGALKINASE"/>
</dbReference>
<keyword evidence="5 13" id="KW-0418">Kinase</keyword>